<evidence type="ECO:0000256" key="4">
    <source>
        <dbReference type="ARBA" id="ARBA00022692"/>
    </source>
</evidence>
<name>A0A0D6Q3Q2_KOMEU</name>
<dbReference type="Proteomes" id="UP000032675">
    <property type="component" value="Unassembled WGS sequence"/>
</dbReference>
<dbReference type="GO" id="GO:0005886">
    <property type="term" value="C:plasma membrane"/>
    <property type="evidence" value="ECO:0007669"/>
    <property type="project" value="UniProtKB-SubCell"/>
</dbReference>
<gene>
    <name evidence="8" type="ORF">Geu3261_0339_003</name>
</gene>
<evidence type="ECO:0000313" key="8">
    <source>
        <dbReference type="EMBL" id="GAN97943.1"/>
    </source>
</evidence>
<keyword evidence="5 7" id="KW-1133">Transmembrane helix</keyword>
<evidence type="ECO:0000313" key="9">
    <source>
        <dbReference type="Proteomes" id="UP000032675"/>
    </source>
</evidence>
<keyword evidence="4 7" id="KW-0812">Transmembrane</keyword>
<evidence type="ECO:0000256" key="2">
    <source>
        <dbReference type="ARBA" id="ARBA00008806"/>
    </source>
</evidence>
<keyword evidence="6 7" id="KW-0472">Membrane</keyword>
<dbReference type="EMBL" id="BANI01000285">
    <property type="protein sequence ID" value="GAN97943.1"/>
    <property type="molecule type" value="Genomic_DNA"/>
</dbReference>
<organism evidence="8 9">
    <name type="scientific">Komagataeibacter europaeus NBRC 3261</name>
    <dbReference type="NCBI Taxonomy" id="1234669"/>
    <lineage>
        <taxon>Bacteria</taxon>
        <taxon>Pseudomonadati</taxon>
        <taxon>Pseudomonadota</taxon>
        <taxon>Alphaproteobacteria</taxon>
        <taxon>Acetobacterales</taxon>
        <taxon>Acetobacteraceae</taxon>
        <taxon>Komagataeibacter</taxon>
    </lineage>
</organism>
<sequence length="189" mass="21019">MVFWWWYVYDAYAPDIFNQGGWIAGSGGVLAVVAAVALSIRRAREVRRAATYGSARWASREELQQSGLLDPDGVILGQYGRDYLRHNGPEHVLCFAPTRSGKGVGLVIPTLLTWPGSAIVHDIKGENWQITAGFRARFSSVLLFDPTNPASDPYNPLLEIRQGEWEVRDAQNVADVLVDPEGSLERRNH</sequence>
<comment type="subcellular location">
    <subcellularLocation>
        <location evidence="1">Cell membrane</location>
        <topology evidence="1">Multi-pass membrane protein</topology>
    </subcellularLocation>
</comment>
<accession>A0A0D6Q3Q2</accession>
<comment type="similarity">
    <text evidence="2">Belongs to the VirD4/TraG family.</text>
</comment>
<keyword evidence="3" id="KW-1003">Cell membrane</keyword>
<evidence type="ECO:0000256" key="7">
    <source>
        <dbReference type="SAM" id="Phobius"/>
    </source>
</evidence>
<dbReference type="CDD" id="cd01127">
    <property type="entry name" value="TrwB_TraG_TraD_VirD4"/>
    <property type="match status" value="1"/>
</dbReference>
<evidence type="ECO:0000256" key="3">
    <source>
        <dbReference type="ARBA" id="ARBA00022475"/>
    </source>
</evidence>
<evidence type="ECO:0000256" key="5">
    <source>
        <dbReference type="ARBA" id="ARBA00022989"/>
    </source>
</evidence>
<protein>
    <submittedName>
        <fullName evidence="8">Plasmid transfer factor, TraG protein</fullName>
    </submittedName>
</protein>
<dbReference type="InterPro" id="IPR027417">
    <property type="entry name" value="P-loop_NTPase"/>
</dbReference>
<dbReference type="InterPro" id="IPR003688">
    <property type="entry name" value="TraG/VirD4"/>
</dbReference>
<dbReference type="Pfam" id="PF02534">
    <property type="entry name" value="T4SS-DNA_transf"/>
    <property type="match status" value="1"/>
</dbReference>
<feature type="transmembrane region" description="Helical" evidence="7">
    <location>
        <begin position="20"/>
        <end position="40"/>
    </location>
</feature>
<dbReference type="PANTHER" id="PTHR37937:SF1">
    <property type="entry name" value="CONJUGATIVE TRANSFER: DNA TRANSPORT"/>
    <property type="match status" value="1"/>
</dbReference>
<comment type="caution">
    <text evidence="8">The sequence shown here is derived from an EMBL/GenBank/DDBJ whole genome shotgun (WGS) entry which is preliminary data.</text>
</comment>
<dbReference type="InterPro" id="IPR051539">
    <property type="entry name" value="T4SS-coupling_protein"/>
</dbReference>
<dbReference type="PANTHER" id="PTHR37937">
    <property type="entry name" value="CONJUGATIVE TRANSFER: DNA TRANSPORT"/>
    <property type="match status" value="1"/>
</dbReference>
<dbReference type="SUPFAM" id="SSF52540">
    <property type="entry name" value="P-loop containing nucleoside triphosphate hydrolases"/>
    <property type="match status" value="1"/>
</dbReference>
<proteinExistence type="inferred from homology"/>
<evidence type="ECO:0000256" key="1">
    <source>
        <dbReference type="ARBA" id="ARBA00004651"/>
    </source>
</evidence>
<evidence type="ECO:0000256" key="6">
    <source>
        <dbReference type="ARBA" id="ARBA00023136"/>
    </source>
</evidence>
<dbReference type="AlphaFoldDB" id="A0A0D6Q3Q2"/>
<reference evidence="8 9" key="1">
    <citation type="submission" date="2012-11" db="EMBL/GenBank/DDBJ databases">
        <title>Whole genome sequence of Gluconacetobacter europaeus NBRC3261.</title>
        <authorList>
            <person name="Azuma Y."/>
            <person name="Higashiura N."/>
            <person name="Hirakawa H."/>
            <person name="Matsushita K."/>
        </authorList>
    </citation>
    <scope>NUCLEOTIDE SEQUENCE [LARGE SCALE GENOMIC DNA]</scope>
    <source>
        <strain evidence="8 9">NBRC 3261</strain>
    </source>
</reference>